<evidence type="ECO:0000313" key="1">
    <source>
        <dbReference type="EMBL" id="KAF2105580.1"/>
    </source>
</evidence>
<reference evidence="1" key="1">
    <citation type="journal article" date="2020" name="Stud. Mycol.">
        <title>101 Dothideomycetes genomes: a test case for predicting lifestyles and emergence of pathogens.</title>
        <authorList>
            <person name="Haridas S."/>
            <person name="Albert R."/>
            <person name="Binder M."/>
            <person name="Bloem J."/>
            <person name="Labutti K."/>
            <person name="Salamov A."/>
            <person name="Andreopoulos B."/>
            <person name="Baker S."/>
            <person name="Barry K."/>
            <person name="Bills G."/>
            <person name="Bluhm B."/>
            <person name="Cannon C."/>
            <person name="Castanera R."/>
            <person name="Culley D."/>
            <person name="Daum C."/>
            <person name="Ezra D."/>
            <person name="Gonzalez J."/>
            <person name="Henrissat B."/>
            <person name="Kuo A."/>
            <person name="Liang C."/>
            <person name="Lipzen A."/>
            <person name="Lutzoni F."/>
            <person name="Magnuson J."/>
            <person name="Mondo S."/>
            <person name="Nolan M."/>
            <person name="Ohm R."/>
            <person name="Pangilinan J."/>
            <person name="Park H.-J."/>
            <person name="Ramirez L."/>
            <person name="Alfaro M."/>
            <person name="Sun H."/>
            <person name="Tritt A."/>
            <person name="Yoshinaga Y."/>
            <person name="Zwiers L.-H."/>
            <person name="Turgeon B."/>
            <person name="Goodwin S."/>
            <person name="Spatafora J."/>
            <person name="Crous P."/>
            <person name="Grigoriev I."/>
        </authorList>
    </citation>
    <scope>NUCLEOTIDE SEQUENCE</scope>
    <source>
        <strain evidence="1">CBS 627.86</strain>
    </source>
</reference>
<sequence length="190" mass="21385">MNALVFATCDLTPEDWSDFAKAAGMPSDITGGEPIAPFVLVHARSPTGLDVETGFTIRSSVKTEFSNAPWEDIKTAFIQFAEPHSRVVHTTFFLTLDEQSKNDRRVVIVHKTHEYRTAADGREVDPSVPSKEEITKFVVWKRHRVPFEKACMTYCLLQADGGLDEEPYLQSVDREPTGMAVDRSHSSRHF</sequence>
<protein>
    <submittedName>
        <fullName evidence="1">Uncharacterized protein</fullName>
    </submittedName>
</protein>
<evidence type="ECO:0000313" key="2">
    <source>
        <dbReference type="Proteomes" id="UP000799770"/>
    </source>
</evidence>
<dbReference type="Proteomes" id="UP000799770">
    <property type="component" value="Unassembled WGS sequence"/>
</dbReference>
<dbReference type="OrthoDB" id="3914127at2759"/>
<name>A0A6A5YF96_9PLEO</name>
<gene>
    <name evidence="1" type="ORF">BDV96DRAFT_592324</name>
</gene>
<dbReference type="EMBL" id="ML977377">
    <property type="protein sequence ID" value="KAF2105580.1"/>
    <property type="molecule type" value="Genomic_DNA"/>
</dbReference>
<keyword evidence="2" id="KW-1185">Reference proteome</keyword>
<proteinExistence type="predicted"/>
<dbReference type="AlphaFoldDB" id="A0A6A5YF96"/>
<organism evidence="1 2">
    <name type="scientific">Lophiotrema nucula</name>
    <dbReference type="NCBI Taxonomy" id="690887"/>
    <lineage>
        <taxon>Eukaryota</taxon>
        <taxon>Fungi</taxon>
        <taxon>Dikarya</taxon>
        <taxon>Ascomycota</taxon>
        <taxon>Pezizomycotina</taxon>
        <taxon>Dothideomycetes</taxon>
        <taxon>Pleosporomycetidae</taxon>
        <taxon>Pleosporales</taxon>
        <taxon>Lophiotremataceae</taxon>
        <taxon>Lophiotrema</taxon>
    </lineage>
</organism>
<accession>A0A6A5YF96</accession>